<feature type="transmembrane region" description="Helical" evidence="1">
    <location>
        <begin position="176"/>
        <end position="194"/>
    </location>
</feature>
<sequence length="515" mass="59194">MRSFLTIIKLDYLTRIRSYSFLITLCATLAISYTFVPEPNASYSTIRIGDYVGNYNSAWFGYVTAMMSSVFLSLIGFYLVNNSIQKDVKTKVGQILATTRIKNFSYLLSRVFSNFLVLITIVCITFLMSILLFILYNDGFDFEILQFVKPYVIIALPAIFWISVLAVLFEVIIGRYTVIQNILFFVLFSFFLLFSSQDKMKYNLDVFGNKIVMNAMEESVRKLLPAHKTSKMTIGYVLGNTTKAKKFNFEGIDFPSSFIASRLGWIFFGVLLIAIVTPFFHRFNTKERTSSTKTKQHIVSSFGSREVILSQLPKPQIDQSILPLIKTELFLLIRKGNKWLWMVNAIGMILLAFLNIEVAHQMVLPILWFLQVHRLSDLTTKELENDVFYFTFSAFRPLRRILISQIIAGVILMIGLAFPLLFLYGCLLDINALMFILLGAIFIVFLALFLGIFTQTKKLFEILFFFITYANINKIPVFDYFGGISPNRMQILYVSALVIGFGTMSFLKRRSDLRR</sequence>
<name>A0A1M6FG85_9FLAO</name>
<feature type="transmembrane region" description="Helical" evidence="1">
    <location>
        <begin position="490"/>
        <end position="507"/>
    </location>
</feature>
<dbReference type="RefSeq" id="WP_073316084.1">
    <property type="nucleotide sequence ID" value="NZ_FQYP01000004.1"/>
</dbReference>
<keyword evidence="1" id="KW-1133">Transmembrane helix</keyword>
<protein>
    <recommendedName>
        <fullName evidence="4">ABC-2 family transporter protein</fullName>
    </recommendedName>
</protein>
<dbReference type="EMBL" id="FQYP01000004">
    <property type="protein sequence ID" value="SHI96675.1"/>
    <property type="molecule type" value="Genomic_DNA"/>
</dbReference>
<feature type="transmembrane region" description="Helical" evidence="1">
    <location>
        <begin position="430"/>
        <end position="452"/>
    </location>
</feature>
<reference evidence="3" key="1">
    <citation type="submission" date="2016-11" db="EMBL/GenBank/DDBJ databases">
        <authorList>
            <person name="Varghese N."/>
            <person name="Submissions S."/>
        </authorList>
    </citation>
    <scope>NUCLEOTIDE SEQUENCE [LARGE SCALE GENOMIC DNA]</scope>
    <source>
        <strain evidence="3">DSM 22623</strain>
    </source>
</reference>
<feature type="transmembrane region" description="Helical" evidence="1">
    <location>
        <begin position="59"/>
        <end position="80"/>
    </location>
</feature>
<evidence type="ECO:0000313" key="2">
    <source>
        <dbReference type="EMBL" id="SHI96675.1"/>
    </source>
</evidence>
<feature type="transmembrane region" description="Helical" evidence="1">
    <location>
        <begin position="20"/>
        <end position="36"/>
    </location>
</feature>
<evidence type="ECO:0000313" key="3">
    <source>
        <dbReference type="Proteomes" id="UP000184432"/>
    </source>
</evidence>
<evidence type="ECO:0000256" key="1">
    <source>
        <dbReference type="SAM" id="Phobius"/>
    </source>
</evidence>
<feature type="transmembrane region" description="Helical" evidence="1">
    <location>
        <begin position="148"/>
        <end position="169"/>
    </location>
</feature>
<evidence type="ECO:0008006" key="4">
    <source>
        <dbReference type="Google" id="ProtNLM"/>
    </source>
</evidence>
<proteinExistence type="predicted"/>
<feature type="transmembrane region" description="Helical" evidence="1">
    <location>
        <begin position="111"/>
        <end position="136"/>
    </location>
</feature>
<dbReference type="STRING" id="570521.SAMN04488508_104269"/>
<keyword evidence="1" id="KW-0812">Transmembrane</keyword>
<feature type="transmembrane region" description="Helical" evidence="1">
    <location>
        <begin position="459"/>
        <end position="478"/>
    </location>
</feature>
<keyword evidence="3" id="KW-1185">Reference proteome</keyword>
<organism evidence="2 3">
    <name type="scientific">Aquimarina spongiae</name>
    <dbReference type="NCBI Taxonomy" id="570521"/>
    <lineage>
        <taxon>Bacteria</taxon>
        <taxon>Pseudomonadati</taxon>
        <taxon>Bacteroidota</taxon>
        <taxon>Flavobacteriia</taxon>
        <taxon>Flavobacteriales</taxon>
        <taxon>Flavobacteriaceae</taxon>
        <taxon>Aquimarina</taxon>
    </lineage>
</organism>
<accession>A0A1M6FG85</accession>
<feature type="transmembrane region" description="Helical" evidence="1">
    <location>
        <begin position="339"/>
        <end position="356"/>
    </location>
</feature>
<keyword evidence="1" id="KW-0472">Membrane</keyword>
<feature type="transmembrane region" description="Helical" evidence="1">
    <location>
        <begin position="401"/>
        <end position="424"/>
    </location>
</feature>
<gene>
    <name evidence="2" type="ORF">SAMN04488508_104269</name>
</gene>
<feature type="transmembrane region" description="Helical" evidence="1">
    <location>
        <begin position="263"/>
        <end position="280"/>
    </location>
</feature>
<dbReference type="OrthoDB" id="6017159at2"/>
<dbReference type="Proteomes" id="UP000184432">
    <property type="component" value="Unassembled WGS sequence"/>
</dbReference>
<dbReference type="AlphaFoldDB" id="A0A1M6FG85"/>